<dbReference type="InterPro" id="IPR013538">
    <property type="entry name" value="ASHA1/2-like_C"/>
</dbReference>
<reference evidence="3 4" key="1">
    <citation type="submission" date="2015-02" db="EMBL/GenBank/DDBJ databases">
        <title>Draft genome sequences of ten Microbacterium spp. with emphasis on heavy metal contaminated environments.</title>
        <authorList>
            <person name="Corretto E."/>
        </authorList>
    </citation>
    <scope>NUCLEOTIDE SEQUENCE [LARGE SCALE GENOMIC DNA]</scope>
    <source>
        <strain evidence="3 4">ARN176</strain>
    </source>
</reference>
<evidence type="ECO:0000313" key="3">
    <source>
        <dbReference type="EMBL" id="KJL31681.1"/>
    </source>
</evidence>
<proteinExistence type="inferred from homology"/>
<comment type="similarity">
    <text evidence="1">Belongs to the AHA1 family.</text>
</comment>
<evidence type="ECO:0000256" key="1">
    <source>
        <dbReference type="ARBA" id="ARBA00006817"/>
    </source>
</evidence>
<dbReference type="InterPro" id="IPR023393">
    <property type="entry name" value="START-like_dom_sf"/>
</dbReference>
<dbReference type="Gene3D" id="3.30.530.20">
    <property type="match status" value="1"/>
</dbReference>
<dbReference type="Proteomes" id="UP000033740">
    <property type="component" value="Unassembled WGS sequence"/>
</dbReference>
<evidence type="ECO:0000313" key="4">
    <source>
        <dbReference type="Proteomes" id="UP000033740"/>
    </source>
</evidence>
<protein>
    <recommendedName>
        <fullName evidence="2">Activator of Hsp90 ATPase homologue 1/2-like C-terminal domain-containing protein</fullName>
    </recommendedName>
</protein>
<dbReference type="RefSeq" id="WP_045273036.1">
    <property type="nucleotide sequence ID" value="NZ_JYIX01000038.1"/>
</dbReference>
<dbReference type="SUPFAM" id="SSF55961">
    <property type="entry name" value="Bet v1-like"/>
    <property type="match status" value="1"/>
</dbReference>
<name>A0A0F0LJI6_9MICO</name>
<keyword evidence="4" id="KW-1185">Reference proteome</keyword>
<dbReference type="EMBL" id="JYIX01000038">
    <property type="protein sequence ID" value="KJL31681.1"/>
    <property type="molecule type" value="Genomic_DNA"/>
</dbReference>
<dbReference type="Pfam" id="PF08327">
    <property type="entry name" value="AHSA1"/>
    <property type="match status" value="1"/>
</dbReference>
<organism evidence="3 4">
    <name type="scientific">Microbacterium azadirachtae</name>
    <dbReference type="NCBI Taxonomy" id="582680"/>
    <lineage>
        <taxon>Bacteria</taxon>
        <taxon>Bacillati</taxon>
        <taxon>Actinomycetota</taxon>
        <taxon>Actinomycetes</taxon>
        <taxon>Micrococcales</taxon>
        <taxon>Microbacteriaceae</taxon>
        <taxon>Microbacterium</taxon>
    </lineage>
</organism>
<accession>A0A0F0LJI6</accession>
<sequence>MGSTDRTEAAVVDEGAFSVTRSIAIAAPAAKVWRAITEPEHLSLWFGRTVLDGAGVGTMTFDDHGAVPIRIESIDAPRSVTYRWSNDNALGRMPDEIDEENSTVFTFTLEAEGEGTRLTVVESGFERTSDPIANLESHREGWNIELDKLVALLGGHE</sequence>
<gene>
    <name evidence="3" type="ORF">RS86_02957</name>
</gene>
<dbReference type="STRING" id="582680.RS86_02957"/>
<dbReference type="PATRIC" id="fig|582680.6.peg.3036"/>
<dbReference type="AlphaFoldDB" id="A0A0F0LJI6"/>
<feature type="domain" description="Activator of Hsp90 ATPase homologue 1/2-like C-terminal" evidence="2">
    <location>
        <begin position="27"/>
        <end position="154"/>
    </location>
</feature>
<evidence type="ECO:0000259" key="2">
    <source>
        <dbReference type="Pfam" id="PF08327"/>
    </source>
</evidence>
<comment type="caution">
    <text evidence="3">The sequence shown here is derived from an EMBL/GenBank/DDBJ whole genome shotgun (WGS) entry which is preliminary data.</text>
</comment>